<evidence type="ECO:0000313" key="3">
    <source>
        <dbReference type="EMBL" id="MDO6357514.1"/>
    </source>
</evidence>
<comment type="caution">
    <text evidence="3">The sequence shown here is derived from an EMBL/GenBank/DDBJ whole genome shotgun (WGS) entry which is preliminary data.</text>
</comment>
<protein>
    <submittedName>
        <fullName evidence="3">Acyltransferase family protein</fullName>
    </submittedName>
</protein>
<sequence>MKKKRDLSLDIAKGICISLMVLCHAGCPGWLSRFVYMFHMPCFFFISGYLLSDRYLIEAKSGICKKLKGYYSPFVKWTLIFLFLHNVFTYLHIYETSYTWQETTIRILRIITMTGGEQLLGGYWFLISLTWASIGSILILSFLHNKSLLTNIYIMGGG</sequence>
<dbReference type="EMBL" id="JAUONL010000004">
    <property type="protein sequence ID" value="MDO6357514.1"/>
    <property type="molecule type" value="Genomic_DNA"/>
</dbReference>
<organism evidence="3 4">
    <name type="scientific">Bacteroides caccae</name>
    <dbReference type="NCBI Taxonomy" id="47678"/>
    <lineage>
        <taxon>Bacteria</taxon>
        <taxon>Pseudomonadati</taxon>
        <taxon>Bacteroidota</taxon>
        <taxon>Bacteroidia</taxon>
        <taxon>Bacteroidales</taxon>
        <taxon>Bacteroidaceae</taxon>
        <taxon>Bacteroides</taxon>
    </lineage>
</organism>
<dbReference type="PANTHER" id="PTHR37312">
    <property type="entry name" value="MEMBRANE-BOUND ACYLTRANSFERASE YKRP-RELATED"/>
    <property type="match status" value="1"/>
</dbReference>
<keyword evidence="3" id="KW-0808">Transferase</keyword>
<dbReference type="InterPro" id="IPR052734">
    <property type="entry name" value="Nod_factor_acetyltransferase"/>
</dbReference>
<feature type="transmembrane region" description="Helical" evidence="1">
    <location>
        <begin position="37"/>
        <end position="57"/>
    </location>
</feature>
<evidence type="ECO:0000313" key="4">
    <source>
        <dbReference type="Proteomes" id="UP001170023"/>
    </source>
</evidence>
<keyword evidence="1" id="KW-0812">Transmembrane</keyword>
<dbReference type="InterPro" id="IPR002656">
    <property type="entry name" value="Acyl_transf_3_dom"/>
</dbReference>
<proteinExistence type="predicted"/>
<dbReference type="GO" id="GO:0016747">
    <property type="term" value="F:acyltransferase activity, transferring groups other than amino-acyl groups"/>
    <property type="evidence" value="ECO:0007669"/>
    <property type="project" value="InterPro"/>
</dbReference>
<gene>
    <name evidence="3" type="ORF">Q4469_07405</name>
</gene>
<evidence type="ECO:0000256" key="1">
    <source>
        <dbReference type="SAM" id="Phobius"/>
    </source>
</evidence>
<feature type="transmembrane region" description="Helical" evidence="1">
    <location>
        <begin position="69"/>
        <end position="93"/>
    </location>
</feature>
<accession>A0AAW7WLD0</accession>
<dbReference type="RefSeq" id="WP_303490550.1">
    <property type="nucleotide sequence ID" value="NZ_JAUONJ010000006.1"/>
</dbReference>
<feature type="transmembrane region" description="Helical" evidence="1">
    <location>
        <begin position="123"/>
        <end position="143"/>
    </location>
</feature>
<dbReference type="Pfam" id="PF01757">
    <property type="entry name" value="Acyl_transf_3"/>
    <property type="match status" value="1"/>
</dbReference>
<keyword evidence="1" id="KW-0472">Membrane</keyword>
<keyword evidence="3" id="KW-0012">Acyltransferase</keyword>
<evidence type="ECO:0000259" key="2">
    <source>
        <dbReference type="Pfam" id="PF01757"/>
    </source>
</evidence>
<dbReference type="PANTHER" id="PTHR37312:SF1">
    <property type="entry name" value="MEMBRANE-BOUND ACYLTRANSFERASE YKRP-RELATED"/>
    <property type="match status" value="1"/>
</dbReference>
<name>A0AAW7WLD0_9BACE</name>
<reference evidence="3" key="1">
    <citation type="submission" date="2023-07" db="EMBL/GenBank/DDBJ databases">
        <title>Whole Genome Sequencing of Colonoscopy isolates.</title>
        <authorList>
            <person name="Surve S.V."/>
            <person name="Valls R.A."/>
            <person name="Barrak K.E."/>
            <person name="Gardner T.B."/>
            <person name="O'Toole G.A."/>
        </authorList>
    </citation>
    <scope>NUCLEOTIDE SEQUENCE</scope>
    <source>
        <strain evidence="3">GP0119</strain>
    </source>
</reference>
<dbReference type="AlphaFoldDB" id="A0AAW7WLD0"/>
<keyword evidence="1" id="KW-1133">Transmembrane helix</keyword>
<dbReference type="Proteomes" id="UP001170023">
    <property type="component" value="Unassembled WGS sequence"/>
</dbReference>
<feature type="domain" description="Acyltransferase 3" evidence="2">
    <location>
        <begin position="7"/>
        <end position="153"/>
    </location>
</feature>